<organism evidence="2 3">
    <name type="scientific">Micromonospora inositola</name>
    <dbReference type="NCBI Taxonomy" id="47865"/>
    <lineage>
        <taxon>Bacteria</taxon>
        <taxon>Bacillati</taxon>
        <taxon>Actinomycetota</taxon>
        <taxon>Actinomycetes</taxon>
        <taxon>Micromonosporales</taxon>
        <taxon>Micromonosporaceae</taxon>
        <taxon>Micromonospora</taxon>
    </lineage>
</organism>
<proteinExistence type="predicted"/>
<feature type="transmembrane region" description="Helical" evidence="1">
    <location>
        <begin position="12"/>
        <end position="29"/>
    </location>
</feature>
<gene>
    <name evidence="2" type="ORF">GA0070613_6303</name>
</gene>
<dbReference type="EMBL" id="LT607754">
    <property type="protein sequence ID" value="SCG77562.1"/>
    <property type="molecule type" value="Genomic_DNA"/>
</dbReference>
<protein>
    <submittedName>
        <fullName evidence="2">Uncharacterized protein</fullName>
    </submittedName>
</protein>
<evidence type="ECO:0000313" key="2">
    <source>
        <dbReference type="EMBL" id="SCG77562.1"/>
    </source>
</evidence>
<keyword evidence="1" id="KW-0472">Membrane</keyword>
<evidence type="ECO:0000313" key="3">
    <source>
        <dbReference type="Proteomes" id="UP000198221"/>
    </source>
</evidence>
<keyword evidence="1" id="KW-1133">Transmembrane helix</keyword>
<reference evidence="3" key="1">
    <citation type="submission" date="2016-06" db="EMBL/GenBank/DDBJ databases">
        <authorList>
            <person name="Varghese N."/>
            <person name="Submissions Spin"/>
        </authorList>
    </citation>
    <scope>NUCLEOTIDE SEQUENCE [LARGE SCALE GENOMIC DNA]</scope>
    <source>
        <strain evidence="3">DSM 43819</strain>
    </source>
</reference>
<dbReference type="OrthoDB" id="5195518at2"/>
<evidence type="ECO:0000256" key="1">
    <source>
        <dbReference type="SAM" id="Phobius"/>
    </source>
</evidence>
<accession>A0A1C5K457</accession>
<dbReference type="RefSeq" id="WP_089015497.1">
    <property type="nucleotide sequence ID" value="NZ_LT607754.1"/>
</dbReference>
<dbReference type="AlphaFoldDB" id="A0A1C5K457"/>
<keyword evidence="1" id="KW-0812">Transmembrane</keyword>
<sequence length="73" mass="7755">MRAKQWIGPSAVGLVAIAIVFGLAVLMVLKRYDPAVITAVVTGTSLAAAELVRRLRESTSAPTESHHKREVGS</sequence>
<keyword evidence="3" id="KW-1185">Reference proteome</keyword>
<name>A0A1C5K457_9ACTN</name>
<dbReference type="Proteomes" id="UP000198221">
    <property type="component" value="Chromosome I"/>
</dbReference>